<dbReference type="AlphaFoldDB" id="A0A1V9G973"/>
<organism evidence="2 3">
    <name type="scientific">Niastella vici</name>
    <dbReference type="NCBI Taxonomy" id="1703345"/>
    <lineage>
        <taxon>Bacteria</taxon>
        <taxon>Pseudomonadati</taxon>
        <taxon>Bacteroidota</taxon>
        <taxon>Chitinophagia</taxon>
        <taxon>Chitinophagales</taxon>
        <taxon>Chitinophagaceae</taxon>
        <taxon>Niastella</taxon>
    </lineage>
</organism>
<proteinExistence type="predicted"/>
<name>A0A1V9G973_9BACT</name>
<accession>A0A1V9G973</accession>
<keyword evidence="1" id="KW-0472">Membrane</keyword>
<keyword evidence="1" id="KW-1133">Transmembrane helix</keyword>
<comment type="caution">
    <text evidence="2">The sequence shown here is derived from an EMBL/GenBank/DDBJ whole genome shotgun (WGS) entry which is preliminary data.</text>
</comment>
<dbReference type="Proteomes" id="UP000192796">
    <property type="component" value="Unassembled WGS sequence"/>
</dbReference>
<keyword evidence="1" id="KW-0812">Transmembrane</keyword>
<keyword evidence="3" id="KW-1185">Reference proteome</keyword>
<evidence type="ECO:0000256" key="1">
    <source>
        <dbReference type="SAM" id="Phobius"/>
    </source>
</evidence>
<dbReference type="EMBL" id="LVYD01000001">
    <property type="protein sequence ID" value="OQP67211.1"/>
    <property type="molecule type" value="Genomic_DNA"/>
</dbReference>
<feature type="transmembrane region" description="Helical" evidence="1">
    <location>
        <begin position="12"/>
        <end position="30"/>
    </location>
</feature>
<dbReference type="STRING" id="1703345.A3860_02285"/>
<protein>
    <submittedName>
        <fullName evidence="2">Uncharacterized protein</fullName>
    </submittedName>
</protein>
<gene>
    <name evidence="2" type="ORF">A3860_02285</name>
</gene>
<evidence type="ECO:0000313" key="3">
    <source>
        <dbReference type="Proteomes" id="UP000192796"/>
    </source>
</evidence>
<reference evidence="2 3" key="1">
    <citation type="submission" date="2016-03" db="EMBL/GenBank/DDBJ databases">
        <title>Niastella vici sp. nov., isolated from farmland soil.</title>
        <authorList>
            <person name="Chen L."/>
            <person name="Wang D."/>
            <person name="Yang S."/>
            <person name="Wang G."/>
        </authorList>
    </citation>
    <scope>NUCLEOTIDE SEQUENCE [LARGE SCALE GENOMIC DNA]</scope>
    <source>
        <strain evidence="2 3">DJ57</strain>
    </source>
</reference>
<evidence type="ECO:0000313" key="2">
    <source>
        <dbReference type="EMBL" id="OQP67211.1"/>
    </source>
</evidence>
<sequence length="122" mass="13491">MKGNKTPASQVAMPIPIIIAILIALFTLGAKMNQPQKDSPARVVIVGGKQYYQVEKKDNRDTLVLMAPVQHDHSITIKAQPEAESFENIFQLLGLYQIIKTEPMTAVNNSINSNMKQAVCLQ</sequence>